<accession>A0A7W2FV68</accession>
<evidence type="ECO:0000313" key="2">
    <source>
        <dbReference type="EMBL" id="MBA5764832.1"/>
    </source>
</evidence>
<dbReference type="AlphaFoldDB" id="A0A7W2FV68"/>
<reference evidence="2 3" key="1">
    <citation type="submission" date="2020-07" db="EMBL/GenBank/DDBJ databases">
        <title>Vibrio marinisediminis sp. nov., isolated from marine sediment.</title>
        <authorList>
            <person name="Ji X."/>
        </authorList>
    </citation>
    <scope>NUCLEOTIDE SEQUENCE [LARGE SCALE GENOMIC DNA]</scope>
    <source>
        <strain evidence="2 3">404</strain>
    </source>
</reference>
<keyword evidence="3" id="KW-1185">Reference proteome</keyword>
<proteinExistence type="predicted"/>
<dbReference type="EMBL" id="JACFYF010000229">
    <property type="protein sequence ID" value="MBA5764832.1"/>
    <property type="molecule type" value="Genomic_DNA"/>
</dbReference>
<feature type="non-terminal residue" evidence="2">
    <location>
        <position position="91"/>
    </location>
</feature>
<organism evidence="2 3">
    <name type="scientific">Vibrio marinisediminis</name>
    <dbReference type="NCBI Taxonomy" id="2758441"/>
    <lineage>
        <taxon>Bacteria</taxon>
        <taxon>Pseudomonadati</taxon>
        <taxon>Pseudomonadota</taxon>
        <taxon>Gammaproteobacteria</taxon>
        <taxon>Vibrionales</taxon>
        <taxon>Vibrionaceae</taxon>
        <taxon>Vibrio</taxon>
    </lineage>
</organism>
<feature type="non-terminal residue" evidence="2">
    <location>
        <position position="1"/>
    </location>
</feature>
<keyword evidence="1" id="KW-1133">Transmembrane helix</keyword>
<comment type="caution">
    <text evidence="2">The sequence shown here is derived from an EMBL/GenBank/DDBJ whole genome shotgun (WGS) entry which is preliminary data.</text>
</comment>
<keyword evidence="1" id="KW-0812">Transmembrane</keyword>
<name>A0A7W2FV68_9VIBR</name>
<feature type="transmembrane region" description="Helical" evidence="1">
    <location>
        <begin position="34"/>
        <end position="56"/>
    </location>
</feature>
<protein>
    <submittedName>
        <fullName evidence="2">C4-dicarboxylate ABC transporter permease</fullName>
    </submittedName>
</protein>
<evidence type="ECO:0000256" key="1">
    <source>
        <dbReference type="SAM" id="Phobius"/>
    </source>
</evidence>
<dbReference type="Proteomes" id="UP000571701">
    <property type="component" value="Unassembled WGS sequence"/>
</dbReference>
<keyword evidence="1" id="KW-0472">Membrane</keyword>
<gene>
    <name evidence="2" type="ORF">H2O73_21010</name>
</gene>
<evidence type="ECO:0000313" key="3">
    <source>
        <dbReference type="Proteomes" id="UP000571701"/>
    </source>
</evidence>
<feature type="transmembrane region" description="Helical" evidence="1">
    <location>
        <begin position="68"/>
        <end position="88"/>
    </location>
</feature>
<sequence length="91" mass="9446">DWRRLAPILAGIAGLAWGIWNGNSIQLTACYGMIGIMVAYTVATLTGGGTWAEVIATLIRAFRDGGKGVVIVGILLVAAQVFVAMVNLTGV</sequence>